<dbReference type="PANTHER" id="PTHR30250:SF11">
    <property type="entry name" value="O-ANTIGEN TRANSPORTER-RELATED"/>
    <property type="match status" value="1"/>
</dbReference>
<organism evidence="8 9">
    <name type="scientific">Methylorubrum extorquens</name>
    <name type="common">Methylobacterium dichloromethanicum</name>
    <name type="synonym">Methylobacterium extorquens</name>
    <dbReference type="NCBI Taxonomy" id="408"/>
    <lineage>
        <taxon>Bacteria</taxon>
        <taxon>Pseudomonadati</taxon>
        <taxon>Pseudomonadota</taxon>
        <taxon>Alphaproteobacteria</taxon>
        <taxon>Hyphomicrobiales</taxon>
        <taxon>Methylobacteriaceae</taxon>
        <taxon>Methylorubrum</taxon>
    </lineage>
</organism>
<feature type="transmembrane region" description="Helical" evidence="7">
    <location>
        <begin position="267"/>
        <end position="286"/>
    </location>
</feature>
<keyword evidence="5 7" id="KW-0472">Membrane</keyword>
<dbReference type="Proteomes" id="UP000233769">
    <property type="component" value="Chromosome tk0001"/>
</dbReference>
<evidence type="ECO:0000256" key="5">
    <source>
        <dbReference type="ARBA" id="ARBA00023136"/>
    </source>
</evidence>
<dbReference type="AlphaFoldDB" id="A0A2N9AJC5"/>
<feature type="transmembrane region" description="Helical" evidence="7">
    <location>
        <begin position="400"/>
        <end position="420"/>
    </location>
</feature>
<dbReference type="InterPro" id="IPR050833">
    <property type="entry name" value="Poly_Biosynth_Transport"/>
</dbReference>
<sequence length="450" mass="47460">MPEAHTAPVPPAGLLRRAAGLLRRPPAALAALADQGVVSGFGFLSGIVAARLLGIAEFGHFAMILIVLTFAQALHNALITAPMMTLVGARSGVSTAYAATILTGAFLLCVPGAVFVVIALLIGGMSGETLVAACALMLAQNLQFTLRRLLFAKGRGVQALLMDFARAASFPFIALVIWLEHDVIGSNGFVWLLAATSFATCLPFIVAFGRPILRRPGCVQTGAVFRRHIPLARWLLPIVFVTFVQEQLIWLVAGATLGLEELGGLRAAQYLVGTVLLLLAATENVLPVAAARAHSEGGEAALRRYLMRTGIKLGVPIIAILAVLAIPGAMWLRLIFGAEYAAYANCLHILSASVVIVLARDLTANYFRAKQNTRVLFASLCVSMVVSLAVVVPLMQAGGVSGAAAAVGAGHLASLIYLVLAARRQSRPASAWPMPGRWRRSLRPAKSAQT</sequence>
<dbReference type="EMBL" id="LT962688">
    <property type="protein sequence ID" value="SOR27322.1"/>
    <property type="molecule type" value="Genomic_DNA"/>
</dbReference>
<protein>
    <recommendedName>
        <fullName evidence="10">Polysaccharide biosynthesis protein</fullName>
    </recommendedName>
</protein>
<reference evidence="9" key="1">
    <citation type="submission" date="2017-10" db="EMBL/GenBank/DDBJ databases">
        <authorList>
            <person name="Regsiter A."/>
            <person name="William W."/>
        </authorList>
    </citation>
    <scope>NUCLEOTIDE SEQUENCE [LARGE SCALE GENOMIC DNA]</scope>
</reference>
<dbReference type="PANTHER" id="PTHR30250">
    <property type="entry name" value="PST FAMILY PREDICTED COLANIC ACID TRANSPORTER"/>
    <property type="match status" value="1"/>
</dbReference>
<evidence type="ECO:0000256" key="2">
    <source>
        <dbReference type="ARBA" id="ARBA00022475"/>
    </source>
</evidence>
<feature type="transmembrane region" description="Helical" evidence="7">
    <location>
        <begin position="375"/>
        <end position="394"/>
    </location>
</feature>
<evidence type="ECO:0000256" key="3">
    <source>
        <dbReference type="ARBA" id="ARBA00022692"/>
    </source>
</evidence>
<feature type="transmembrane region" description="Helical" evidence="7">
    <location>
        <begin position="58"/>
        <end position="79"/>
    </location>
</feature>
<evidence type="ECO:0000313" key="9">
    <source>
        <dbReference type="Proteomes" id="UP000233769"/>
    </source>
</evidence>
<name>A0A2N9AJC5_METEX</name>
<keyword evidence="3 7" id="KW-0812">Transmembrane</keyword>
<feature type="transmembrane region" description="Helical" evidence="7">
    <location>
        <begin position="191"/>
        <end position="213"/>
    </location>
</feature>
<feature type="transmembrane region" description="Helical" evidence="7">
    <location>
        <begin position="313"/>
        <end position="336"/>
    </location>
</feature>
<evidence type="ECO:0000256" key="1">
    <source>
        <dbReference type="ARBA" id="ARBA00004651"/>
    </source>
</evidence>
<feature type="transmembrane region" description="Helical" evidence="7">
    <location>
        <begin position="234"/>
        <end position="255"/>
    </location>
</feature>
<feature type="transmembrane region" description="Helical" evidence="7">
    <location>
        <begin position="114"/>
        <end position="139"/>
    </location>
</feature>
<dbReference type="GO" id="GO:0005886">
    <property type="term" value="C:plasma membrane"/>
    <property type="evidence" value="ECO:0007669"/>
    <property type="project" value="UniProtKB-SubCell"/>
</dbReference>
<feature type="transmembrane region" description="Helical" evidence="7">
    <location>
        <begin position="91"/>
        <end position="108"/>
    </location>
</feature>
<evidence type="ECO:0000313" key="8">
    <source>
        <dbReference type="EMBL" id="SOR27322.1"/>
    </source>
</evidence>
<evidence type="ECO:0000256" key="4">
    <source>
        <dbReference type="ARBA" id="ARBA00022989"/>
    </source>
</evidence>
<feature type="transmembrane region" description="Helical" evidence="7">
    <location>
        <begin position="160"/>
        <end position="179"/>
    </location>
</feature>
<feature type="transmembrane region" description="Helical" evidence="7">
    <location>
        <begin position="342"/>
        <end position="363"/>
    </location>
</feature>
<gene>
    <name evidence="8" type="ORF">TK0001_0720</name>
</gene>
<evidence type="ECO:0008006" key="10">
    <source>
        <dbReference type="Google" id="ProtNLM"/>
    </source>
</evidence>
<feature type="region of interest" description="Disordered" evidence="6">
    <location>
        <begin position="430"/>
        <end position="450"/>
    </location>
</feature>
<proteinExistence type="predicted"/>
<keyword evidence="2" id="KW-1003">Cell membrane</keyword>
<comment type="subcellular location">
    <subcellularLocation>
        <location evidence="1">Cell membrane</location>
        <topology evidence="1">Multi-pass membrane protein</topology>
    </subcellularLocation>
</comment>
<accession>A0A2N9AJC5</accession>
<evidence type="ECO:0000256" key="7">
    <source>
        <dbReference type="SAM" id="Phobius"/>
    </source>
</evidence>
<keyword evidence="4 7" id="KW-1133">Transmembrane helix</keyword>
<evidence type="ECO:0000256" key="6">
    <source>
        <dbReference type="SAM" id="MobiDB-lite"/>
    </source>
</evidence>